<dbReference type="Proteomes" id="UP000662572">
    <property type="component" value="Unassembled WGS sequence"/>
</dbReference>
<evidence type="ECO:0008006" key="4">
    <source>
        <dbReference type="Google" id="ProtNLM"/>
    </source>
</evidence>
<feature type="transmembrane region" description="Helical" evidence="1">
    <location>
        <begin position="143"/>
        <end position="170"/>
    </location>
</feature>
<evidence type="ECO:0000313" key="2">
    <source>
        <dbReference type="EMBL" id="GGZ40884.1"/>
    </source>
</evidence>
<reference evidence="2" key="2">
    <citation type="submission" date="2020-09" db="EMBL/GenBank/DDBJ databases">
        <authorList>
            <person name="Sun Q."/>
            <person name="Kim S."/>
        </authorList>
    </citation>
    <scope>NUCLEOTIDE SEQUENCE</scope>
    <source>
        <strain evidence="2">KCTC 32296</strain>
    </source>
</reference>
<dbReference type="AlphaFoldDB" id="A0A918UWL4"/>
<dbReference type="RefSeq" id="WP_189487907.1">
    <property type="nucleotide sequence ID" value="NZ_BMZB01000004.1"/>
</dbReference>
<name>A0A918UWL4_9CAUL</name>
<comment type="caution">
    <text evidence="2">The sequence shown here is derived from an EMBL/GenBank/DDBJ whole genome shotgun (WGS) entry which is preliminary data.</text>
</comment>
<keyword evidence="1" id="KW-1133">Transmembrane helix</keyword>
<reference evidence="2" key="1">
    <citation type="journal article" date="2014" name="Int. J. Syst. Evol. Microbiol.">
        <title>Complete genome sequence of Corynebacterium casei LMG S-19264T (=DSM 44701T), isolated from a smear-ripened cheese.</title>
        <authorList>
            <consortium name="US DOE Joint Genome Institute (JGI-PGF)"/>
            <person name="Walter F."/>
            <person name="Albersmeier A."/>
            <person name="Kalinowski J."/>
            <person name="Ruckert C."/>
        </authorList>
    </citation>
    <scope>NUCLEOTIDE SEQUENCE</scope>
    <source>
        <strain evidence="2">KCTC 32296</strain>
    </source>
</reference>
<keyword evidence="1" id="KW-0472">Membrane</keyword>
<organism evidence="2 3">
    <name type="scientific">Asticcacaulis endophyticus</name>
    <dbReference type="NCBI Taxonomy" id="1395890"/>
    <lineage>
        <taxon>Bacteria</taxon>
        <taxon>Pseudomonadati</taxon>
        <taxon>Pseudomonadota</taxon>
        <taxon>Alphaproteobacteria</taxon>
        <taxon>Caulobacterales</taxon>
        <taxon>Caulobacteraceae</taxon>
        <taxon>Asticcacaulis</taxon>
    </lineage>
</organism>
<sequence>MITDHHRPEASGILTHLGIQSTLGGRISASPKATSEADERNLAFLVYGLLFVSPFSLGLTALIAAVIAYMRKSQIKNYITSHYAYQIRNFWVVFVLWSMATFIALICTVFLTYTIIQIFMTQYDVTDWRTLDINLNDLDTSKIPVVSIITAASGFIVSAFFTLIATLWILTTSTVGFLRLIKHKCIGKDIFQAYADCKTGN</sequence>
<gene>
    <name evidence="2" type="ORF">GCM10011273_29550</name>
</gene>
<proteinExistence type="predicted"/>
<protein>
    <recommendedName>
        <fullName evidence="4">DUF4870 domain-containing protein</fullName>
    </recommendedName>
</protein>
<keyword evidence="3" id="KW-1185">Reference proteome</keyword>
<accession>A0A918UWL4</accession>
<feature type="transmembrane region" description="Helical" evidence="1">
    <location>
        <begin position="44"/>
        <end position="69"/>
    </location>
</feature>
<keyword evidence="1" id="KW-0812">Transmembrane</keyword>
<dbReference type="EMBL" id="BMZB01000004">
    <property type="protein sequence ID" value="GGZ40884.1"/>
    <property type="molecule type" value="Genomic_DNA"/>
</dbReference>
<feature type="transmembrane region" description="Helical" evidence="1">
    <location>
        <begin position="90"/>
        <end position="123"/>
    </location>
</feature>
<evidence type="ECO:0000313" key="3">
    <source>
        <dbReference type="Proteomes" id="UP000662572"/>
    </source>
</evidence>
<evidence type="ECO:0000256" key="1">
    <source>
        <dbReference type="SAM" id="Phobius"/>
    </source>
</evidence>